<dbReference type="SUPFAM" id="SSF50494">
    <property type="entry name" value="Trypsin-like serine proteases"/>
    <property type="match status" value="1"/>
</dbReference>
<dbReference type="AlphaFoldDB" id="A0AA40ITP3"/>
<comment type="caution">
    <text evidence="1">The sequence shown here is derived from an EMBL/GenBank/DDBJ whole genome shotgun (WGS) entry which is preliminary data.</text>
</comment>
<dbReference type="InterPro" id="IPR009003">
    <property type="entry name" value="Peptidase_S1_PA"/>
</dbReference>
<organism evidence="1 2">
    <name type="scientific">Clostridium novyi B str. ATCC 27606</name>
    <dbReference type="NCBI Taxonomy" id="1443123"/>
    <lineage>
        <taxon>Bacteria</taxon>
        <taxon>Bacillati</taxon>
        <taxon>Bacillota</taxon>
        <taxon>Clostridia</taxon>
        <taxon>Eubacteriales</taxon>
        <taxon>Clostridiaceae</taxon>
        <taxon>Clostridium</taxon>
    </lineage>
</organism>
<name>A0AA40ITP3_CLONO</name>
<proteinExistence type="predicted"/>
<reference evidence="1 2" key="1">
    <citation type="submission" date="2014-02" db="EMBL/GenBank/DDBJ databases">
        <title>Plasmidome dynamics in the species complex Clostridium novyi sensu lato converts strains of independent lineages into distinctly different pathogens.</title>
        <authorList>
            <person name="Skarin H."/>
            <person name="Segerman B."/>
        </authorList>
    </citation>
    <scope>NUCLEOTIDE SEQUENCE [LARGE SCALE GENOMIC DNA]</scope>
    <source>
        <strain evidence="1 2">ATCC 27606</strain>
    </source>
</reference>
<evidence type="ECO:0000313" key="2">
    <source>
        <dbReference type="Proteomes" id="UP000027770"/>
    </source>
</evidence>
<dbReference type="EMBL" id="JENW01000103">
    <property type="protein sequence ID" value="KEI15435.1"/>
    <property type="molecule type" value="Genomic_DNA"/>
</dbReference>
<protein>
    <recommendedName>
        <fullName evidence="3">Peptidase S1 domain-containing protein</fullName>
    </recommendedName>
</protein>
<gene>
    <name evidence="1" type="ORF">Z959_00340</name>
</gene>
<dbReference type="InterPro" id="IPR043504">
    <property type="entry name" value="Peptidase_S1_PA_chymotrypsin"/>
</dbReference>
<evidence type="ECO:0008006" key="3">
    <source>
        <dbReference type="Google" id="ProtNLM"/>
    </source>
</evidence>
<sequence length="305" mass="33259">MNYYIKRQKILYFCAKEYNYFLSKANVVGMGLGYKISGGINTLKECILVFVSEKIPYNDIPYEDLIPAIYKGIETDVIQTGVFLAQSLKERIRPVVGGCSIGPKDRTTLGSVACLVTNGTDKFVLSNNHVLADENIVPLGTPILQPAPQDKGKYPTDVIANLTKFIPLKFETNSTKPINFVDCAMAKIVNDSIATGEIKGIGYPKGIGMPKLEQNVQLVGRTSGKRKGNIISLGSTIEVEYDRGKALFVNQILTTDMSQGGDSGALLLNENNYAVGLLACGTQLYSSFNLINNVVDELQVDIITK</sequence>
<evidence type="ECO:0000313" key="1">
    <source>
        <dbReference type="EMBL" id="KEI15435.1"/>
    </source>
</evidence>
<keyword evidence="2" id="KW-1185">Reference proteome</keyword>
<dbReference type="Proteomes" id="UP000027770">
    <property type="component" value="Unassembled WGS sequence"/>
</dbReference>
<accession>A0AA40ITP3</accession>
<dbReference type="Gene3D" id="2.40.10.10">
    <property type="entry name" value="Trypsin-like serine proteases"/>
    <property type="match status" value="1"/>
</dbReference>